<evidence type="ECO:0000256" key="2">
    <source>
        <dbReference type="ARBA" id="ARBA00049988"/>
    </source>
</evidence>
<keyword evidence="1" id="KW-1277">Toxin-antitoxin system</keyword>
<dbReference type="PANTHER" id="PTHR35401:SF2">
    <property type="entry name" value="ABC-TYPE TRANSPORT SYSTEM"/>
    <property type="match status" value="1"/>
</dbReference>
<dbReference type="EMBL" id="JASJOS010000025">
    <property type="protein sequence ID" value="MDJ1485903.1"/>
    <property type="molecule type" value="Genomic_DNA"/>
</dbReference>
<evidence type="ECO:0000256" key="1">
    <source>
        <dbReference type="ARBA" id="ARBA00022649"/>
    </source>
</evidence>
<evidence type="ECO:0000313" key="3">
    <source>
        <dbReference type="EMBL" id="MDJ1485903.1"/>
    </source>
</evidence>
<dbReference type="InterPro" id="IPR010985">
    <property type="entry name" value="Ribbon_hlx_hlx"/>
</dbReference>
<comment type="similarity">
    <text evidence="2">Belongs to the TacA antitoxin family.</text>
</comment>
<dbReference type="InterPro" id="IPR014795">
    <property type="entry name" value="TacA_1-like"/>
</dbReference>
<dbReference type="GO" id="GO:0006355">
    <property type="term" value="P:regulation of DNA-templated transcription"/>
    <property type="evidence" value="ECO:0007669"/>
    <property type="project" value="InterPro"/>
</dbReference>
<protein>
    <submittedName>
        <fullName evidence="3">DUF1778 domain-containing protein</fullName>
    </submittedName>
</protein>
<dbReference type="Gene3D" id="1.20.5.780">
    <property type="entry name" value="Single helix bin"/>
    <property type="match status" value="1"/>
</dbReference>
<dbReference type="PANTHER" id="PTHR35401">
    <property type="entry name" value="COPG FAMILY HELIX-TURN-HELIX PROTEIN-RELATED-RELATED"/>
    <property type="match status" value="1"/>
</dbReference>
<accession>A0AAE3R0K3</accession>
<dbReference type="AlphaFoldDB" id="A0AAE3R0K3"/>
<sequence>MKQSINVKQSVKQERIDIRVSQEEKDLFLEAQQISGEKSLTSFLLHLLRDKSKEIIEEKKRILASEQDRNIFFDAIFSDQAPNQALIEAANRYKSLQKT</sequence>
<dbReference type="Pfam" id="PF08681">
    <property type="entry name" value="TacA1"/>
    <property type="match status" value="1"/>
</dbReference>
<proteinExistence type="inferred from homology"/>
<organism evidence="3 4">
    <name type="scientific">Xanthocytophaga flava</name>
    <dbReference type="NCBI Taxonomy" id="3048013"/>
    <lineage>
        <taxon>Bacteria</taxon>
        <taxon>Pseudomonadati</taxon>
        <taxon>Bacteroidota</taxon>
        <taxon>Cytophagia</taxon>
        <taxon>Cytophagales</taxon>
        <taxon>Rhodocytophagaceae</taxon>
        <taxon>Xanthocytophaga</taxon>
    </lineage>
</organism>
<dbReference type="SUPFAM" id="SSF47598">
    <property type="entry name" value="Ribbon-helix-helix"/>
    <property type="match status" value="1"/>
</dbReference>
<dbReference type="RefSeq" id="WP_313989075.1">
    <property type="nucleotide sequence ID" value="NZ_JASJOS010000025.1"/>
</dbReference>
<name>A0AAE3R0K3_9BACT</name>
<reference evidence="3" key="1">
    <citation type="submission" date="2023-05" db="EMBL/GenBank/DDBJ databases">
        <authorList>
            <person name="Zhang X."/>
        </authorList>
    </citation>
    <scope>NUCLEOTIDE SEQUENCE</scope>
    <source>
        <strain evidence="3">YF14B1</strain>
    </source>
</reference>
<evidence type="ECO:0000313" key="4">
    <source>
        <dbReference type="Proteomes" id="UP001241110"/>
    </source>
</evidence>
<dbReference type="Proteomes" id="UP001241110">
    <property type="component" value="Unassembled WGS sequence"/>
</dbReference>
<comment type="caution">
    <text evidence="3">The sequence shown here is derived from an EMBL/GenBank/DDBJ whole genome shotgun (WGS) entry which is preliminary data.</text>
</comment>
<gene>
    <name evidence="3" type="ORF">QNI16_35810</name>
</gene>